<dbReference type="InterPro" id="IPR038336">
    <property type="entry name" value="NET_sf"/>
</dbReference>
<evidence type="ECO:0000259" key="7">
    <source>
        <dbReference type="PROSITE" id="PS50014"/>
    </source>
</evidence>
<feature type="domain" description="NET" evidence="8">
    <location>
        <begin position="778"/>
        <end position="858"/>
    </location>
</feature>
<feature type="coiled-coil region" evidence="5">
    <location>
        <begin position="110"/>
        <end position="151"/>
    </location>
</feature>
<organism evidence="9 10">
    <name type="scientific">Artemisia annua</name>
    <name type="common">Sweet wormwood</name>
    <dbReference type="NCBI Taxonomy" id="35608"/>
    <lineage>
        <taxon>Eukaryota</taxon>
        <taxon>Viridiplantae</taxon>
        <taxon>Streptophyta</taxon>
        <taxon>Embryophyta</taxon>
        <taxon>Tracheophyta</taxon>
        <taxon>Spermatophyta</taxon>
        <taxon>Magnoliopsida</taxon>
        <taxon>eudicotyledons</taxon>
        <taxon>Gunneridae</taxon>
        <taxon>Pentapetalae</taxon>
        <taxon>asterids</taxon>
        <taxon>campanulids</taxon>
        <taxon>Asterales</taxon>
        <taxon>Asteraceae</taxon>
        <taxon>Asteroideae</taxon>
        <taxon>Anthemideae</taxon>
        <taxon>Artemisiinae</taxon>
        <taxon>Artemisia</taxon>
    </lineage>
</organism>
<name>A0A2U1QAG4_ARTAN</name>
<evidence type="ECO:0008006" key="11">
    <source>
        <dbReference type="Google" id="ProtNLM"/>
    </source>
</evidence>
<dbReference type="CDD" id="cd05506">
    <property type="entry name" value="Bromo_plant1"/>
    <property type="match status" value="1"/>
</dbReference>
<dbReference type="InterPro" id="IPR037377">
    <property type="entry name" value="GTE_bromo"/>
</dbReference>
<evidence type="ECO:0000256" key="2">
    <source>
        <dbReference type="ARBA" id="ARBA00023117"/>
    </source>
</evidence>
<evidence type="ECO:0000256" key="3">
    <source>
        <dbReference type="ARBA" id="ARBA00023163"/>
    </source>
</evidence>
<feature type="compositionally biased region" description="Polar residues" evidence="6">
    <location>
        <begin position="54"/>
        <end position="71"/>
    </location>
</feature>
<keyword evidence="10" id="KW-1185">Reference proteome</keyword>
<dbReference type="PRINTS" id="PR00503">
    <property type="entry name" value="BROMODOMAIN"/>
</dbReference>
<gene>
    <name evidence="9" type="ORF">CTI12_AA054250</name>
</gene>
<evidence type="ECO:0000313" key="10">
    <source>
        <dbReference type="Proteomes" id="UP000245207"/>
    </source>
</evidence>
<dbReference type="PROSITE" id="PS50014">
    <property type="entry name" value="BROMODOMAIN_2"/>
    <property type="match status" value="1"/>
</dbReference>
<evidence type="ECO:0000256" key="4">
    <source>
        <dbReference type="PROSITE-ProRule" id="PRU00035"/>
    </source>
</evidence>
<dbReference type="InterPro" id="IPR001487">
    <property type="entry name" value="Bromodomain"/>
</dbReference>
<keyword evidence="5" id="KW-0175">Coiled coil</keyword>
<sequence length="945" mass="106904">MDSEVLIDADKINKDKSTCVNLVYTRRPKKPKTTPVEAVVSPVTEPVIEPANGNHETLISDNNGPSSSGQSQHHENGVVLFKQQQQEPLVSLLDDRVKICLNASTPKPEINDLKGRLEQELEQVRVLYQKLEKKENEIEMAQVLIDADKINKDKSTCVNLVYTRRPKKPKTTPVEAVVSPVTEPVIEPANGNHETLISDNNGPSSSGQSQHHENGVVLFKQQQQEPLVSLLDDRVKICLNASTPKPEINDLKGRLEQELEQVRVLYQKLEKKENEIEMAPSQQPQQSPTLLHYHTPPVTTFDRRSFSRVSSDTGRFRHLTVSVTDNDYFEKEKRTPKANHLYPNSDFLLAKDRLPPESNKRPKPSTGLERHKNQVFRSCSNLLQRLMKHKHGWVFNEPVNAKLLGLHDYHDFIKRPMDLGTIKSRLAQNFYKVPSEFAEDVRLTFTNAMTYNPRGHEVYVMAEQLSNIFEEKWGVIESDWNYGPSVILPKPMTYTPMVRTPVPKKPKARDPNKRDMTFEEKQKLSANLQSLPSEKLDSIVQIIKKSNTLSQNDEEIEVDIDSVDVETLWELDRFVMNYRKNLSKVKRRAEIQQERALAGNNLVQNPGAGVTVPDAPKENRADEQGPAATAVNQGESRGDNASRLTFTNAMTYNPRGHEVYVMAEQLSNIFEEKWGVIESDWNYGPVQHHNHHHNHSQNNGYIHSQNHGYNLSQNQGYNHSQNQGYNLSQNQGYNLSQNQGYNHNFSNPVRTLDRSQSVILPKPMTYTPMVRTPVPKKPKARDPNKRDMTFEEKQKLSANLQSLPSEKLDSIVQIIKKSNTLSQNDEEIEVDIDSVDVETLWELDRFVMNYRKNLSKVKRRAEIQQERALAGNNLVQNPGAGVTVPDAPKENRADEQGPAATAVNQGESRGDNASRSSSSSSSSSDSSSSDSDSDSSSDDGSDHRV</sequence>
<dbReference type="OrthoDB" id="21449at2759"/>
<feature type="compositionally biased region" description="Polar residues" evidence="6">
    <location>
        <begin position="700"/>
        <end position="723"/>
    </location>
</feature>
<dbReference type="AlphaFoldDB" id="A0A2U1QAG4"/>
<dbReference type="Gene3D" id="1.20.1270.220">
    <property type="match status" value="2"/>
</dbReference>
<feature type="region of interest" description="Disordered" evidence="6">
    <location>
        <begin position="766"/>
        <end position="785"/>
    </location>
</feature>
<evidence type="ECO:0000313" key="9">
    <source>
        <dbReference type="EMBL" id="PWA94991.1"/>
    </source>
</evidence>
<feature type="compositionally biased region" description="Polar residues" evidence="6">
    <location>
        <begin position="192"/>
        <end position="209"/>
    </location>
</feature>
<keyword evidence="2 4" id="KW-0103">Bromodomain</keyword>
<feature type="region of interest" description="Disordered" evidence="6">
    <location>
        <begin position="687"/>
        <end position="723"/>
    </location>
</feature>
<reference evidence="9 10" key="1">
    <citation type="journal article" date="2018" name="Mol. Plant">
        <title>The genome of Artemisia annua provides insight into the evolution of Asteraceae family and artemisinin biosynthesis.</title>
        <authorList>
            <person name="Shen Q."/>
            <person name="Zhang L."/>
            <person name="Liao Z."/>
            <person name="Wang S."/>
            <person name="Yan T."/>
            <person name="Shi P."/>
            <person name="Liu M."/>
            <person name="Fu X."/>
            <person name="Pan Q."/>
            <person name="Wang Y."/>
            <person name="Lv Z."/>
            <person name="Lu X."/>
            <person name="Zhang F."/>
            <person name="Jiang W."/>
            <person name="Ma Y."/>
            <person name="Chen M."/>
            <person name="Hao X."/>
            <person name="Li L."/>
            <person name="Tang Y."/>
            <person name="Lv G."/>
            <person name="Zhou Y."/>
            <person name="Sun X."/>
            <person name="Brodelius P.E."/>
            <person name="Rose J.K.C."/>
            <person name="Tang K."/>
        </authorList>
    </citation>
    <scope>NUCLEOTIDE SEQUENCE [LARGE SCALE GENOMIC DNA]</scope>
    <source>
        <strain evidence="10">cv. Huhao1</strain>
        <tissue evidence="9">Leaf</tissue>
    </source>
</reference>
<keyword evidence="1" id="KW-0805">Transcription regulation</keyword>
<feature type="region of interest" description="Disordered" evidence="6">
    <location>
        <begin position="869"/>
        <end position="945"/>
    </location>
</feature>
<comment type="caution">
    <text evidence="9">The sequence shown here is derived from an EMBL/GenBank/DDBJ whole genome shotgun (WGS) entry which is preliminary data.</text>
</comment>
<evidence type="ECO:0000256" key="6">
    <source>
        <dbReference type="SAM" id="MobiDB-lite"/>
    </source>
</evidence>
<dbReference type="Gene3D" id="1.20.920.10">
    <property type="entry name" value="Bromodomain-like"/>
    <property type="match status" value="2"/>
</dbReference>
<dbReference type="SMART" id="SM00297">
    <property type="entry name" value="BROMO"/>
    <property type="match status" value="1"/>
</dbReference>
<protein>
    <recommendedName>
        <fullName evidence="11">Bromodomain, NET domain protein</fullName>
    </recommendedName>
</protein>
<evidence type="ECO:0000256" key="5">
    <source>
        <dbReference type="SAM" id="Coils"/>
    </source>
</evidence>
<feature type="region of interest" description="Disordered" evidence="6">
    <location>
        <begin position="603"/>
        <end position="642"/>
    </location>
</feature>
<feature type="region of interest" description="Disordered" evidence="6">
    <location>
        <begin position="185"/>
        <end position="211"/>
    </location>
</feature>
<feature type="compositionally biased region" description="Polar residues" evidence="6">
    <location>
        <begin position="902"/>
        <end position="913"/>
    </location>
</feature>
<evidence type="ECO:0000259" key="8">
    <source>
        <dbReference type="PROSITE" id="PS51525"/>
    </source>
</evidence>
<dbReference type="EMBL" id="PKPP01000273">
    <property type="protein sequence ID" value="PWA94991.1"/>
    <property type="molecule type" value="Genomic_DNA"/>
</dbReference>
<feature type="region of interest" description="Disordered" evidence="6">
    <location>
        <begin position="47"/>
        <end position="73"/>
    </location>
</feature>
<dbReference type="PANTHER" id="PTHR45926">
    <property type="entry name" value="OSJNBA0053K19.4 PROTEIN"/>
    <property type="match status" value="1"/>
</dbReference>
<keyword evidence="3" id="KW-0804">Transcription</keyword>
<feature type="coiled-coil region" evidence="5">
    <location>
        <begin position="248"/>
        <end position="279"/>
    </location>
</feature>
<dbReference type="InterPro" id="IPR036427">
    <property type="entry name" value="Bromodomain-like_sf"/>
</dbReference>
<proteinExistence type="predicted"/>
<feature type="domain" description="Bromo" evidence="7">
    <location>
        <begin position="387"/>
        <end position="459"/>
    </location>
</feature>
<dbReference type="Proteomes" id="UP000245207">
    <property type="component" value="Unassembled WGS sequence"/>
</dbReference>
<dbReference type="SUPFAM" id="SSF47370">
    <property type="entry name" value="Bromodomain"/>
    <property type="match status" value="2"/>
</dbReference>
<evidence type="ECO:0000256" key="1">
    <source>
        <dbReference type="ARBA" id="ARBA00023015"/>
    </source>
</evidence>
<dbReference type="STRING" id="35608.A0A2U1QAG4"/>
<feature type="domain" description="NET" evidence="8">
    <location>
        <begin position="506"/>
        <end position="586"/>
    </location>
</feature>
<dbReference type="InterPro" id="IPR027353">
    <property type="entry name" value="NET_dom"/>
</dbReference>
<feature type="compositionally biased region" description="Low complexity" evidence="6">
    <location>
        <begin position="914"/>
        <end position="930"/>
    </location>
</feature>
<dbReference type="Pfam" id="PF17035">
    <property type="entry name" value="BET"/>
    <property type="match status" value="2"/>
</dbReference>
<dbReference type="PROSITE" id="PS51525">
    <property type="entry name" value="NET"/>
    <property type="match status" value="2"/>
</dbReference>
<dbReference type="Pfam" id="PF00439">
    <property type="entry name" value="Bromodomain"/>
    <property type="match status" value="1"/>
</dbReference>
<accession>A0A2U1QAG4</accession>